<evidence type="ECO:0000313" key="2">
    <source>
        <dbReference type="EMBL" id="VDM95793.1"/>
    </source>
</evidence>
<dbReference type="GO" id="GO:0000915">
    <property type="term" value="P:actomyosin contractile ring assembly"/>
    <property type="evidence" value="ECO:0007669"/>
    <property type="project" value="TreeGrafter"/>
</dbReference>
<dbReference type="GO" id="GO:0031106">
    <property type="term" value="P:septin ring organization"/>
    <property type="evidence" value="ECO:0007669"/>
    <property type="project" value="TreeGrafter"/>
</dbReference>
<dbReference type="EMBL" id="UYYF01000060">
    <property type="protein sequence ID" value="VDM95793.1"/>
    <property type="molecule type" value="Genomic_DNA"/>
</dbReference>
<dbReference type="OrthoDB" id="5817051at2759"/>
<dbReference type="PANTHER" id="PTHR21538:SF24">
    <property type="entry name" value="PH DOMAIN-CONTAINING PROTEIN"/>
    <property type="match status" value="1"/>
</dbReference>
<reference evidence="2 3" key="2">
    <citation type="submission" date="2018-11" db="EMBL/GenBank/DDBJ databases">
        <authorList>
            <consortium name="Pathogen Informatics"/>
        </authorList>
    </citation>
    <scope>NUCLEOTIDE SEQUENCE [LARGE SCALE GENOMIC DNA]</scope>
</reference>
<dbReference type="WBParaSite" id="TCLT_0000071801-mRNA-1">
    <property type="protein sequence ID" value="TCLT_0000071801-mRNA-1"/>
    <property type="gene ID" value="TCLT_0000071801"/>
</dbReference>
<dbReference type="InterPro" id="IPR012966">
    <property type="entry name" value="AHD"/>
</dbReference>
<evidence type="ECO:0000313" key="3">
    <source>
        <dbReference type="Proteomes" id="UP000276776"/>
    </source>
</evidence>
<reference evidence="4" key="1">
    <citation type="submission" date="2017-02" db="UniProtKB">
        <authorList>
            <consortium name="WormBaseParasite"/>
        </authorList>
    </citation>
    <scope>IDENTIFICATION</scope>
</reference>
<evidence type="ECO:0000313" key="4">
    <source>
        <dbReference type="WBParaSite" id="TCLT_0000071801-mRNA-1"/>
    </source>
</evidence>
<protein>
    <submittedName>
        <fullName evidence="4">Anillin domain-containing protein</fullName>
    </submittedName>
</protein>
<feature type="domain" description="Anillin homology" evidence="1">
    <location>
        <begin position="55"/>
        <end position="206"/>
    </location>
</feature>
<dbReference type="GO" id="GO:0005826">
    <property type="term" value="C:actomyosin contractile ring"/>
    <property type="evidence" value="ECO:0007669"/>
    <property type="project" value="TreeGrafter"/>
</dbReference>
<dbReference type="Proteomes" id="UP000276776">
    <property type="component" value="Unassembled WGS sequence"/>
</dbReference>
<dbReference type="OMA" id="NRNASHV"/>
<dbReference type="InterPro" id="IPR051364">
    <property type="entry name" value="Cytokinesis/Rho-signaling"/>
</dbReference>
<accession>A0A0N5CKV4</accession>
<keyword evidence="3" id="KW-1185">Reference proteome</keyword>
<name>A0A0N5CKV4_THECL</name>
<evidence type="ECO:0000259" key="1">
    <source>
        <dbReference type="Pfam" id="PF08174"/>
    </source>
</evidence>
<dbReference type="AlphaFoldDB" id="A0A0N5CKV4"/>
<dbReference type="GO" id="GO:0000281">
    <property type="term" value="P:mitotic cytokinesis"/>
    <property type="evidence" value="ECO:0007669"/>
    <property type="project" value="TreeGrafter"/>
</dbReference>
<dbReference type="STRING" id="103827.A0A0N5CKV4"/>
<proteinExistence type="predicted"/>
<dbReference type="Pfam" id="PF08174">
    <property type="entry name" value="Anillin"/>
    <property type="match status" value="1"/>
</dbReference>
<gene>
    <name evidence="2" type="ORF">TCLT_LOCUS719</name>
</gene>
<organism evidence="4">
    <name type="scientific">Thelazia callipaeda</name>
    <name type="common">Oriental eyeworm</name>
    <name type="synonym">Parasitic nematode</name>
    <dbReference type="NCBI Taxonomy" id="103827"/>
    <lineage>
        <taxon>Eukaryota</taxon>
        <taxon>Metazoa</taxon>
        <taxon>Ecdysozoa</taxon>
        <taxon>Nematoda</taxon>
        <taxon>Chromadorea</taxon>
        <taxon>Rhabditida</taxon>
        <taxon>Spirurina</taxon>
        <taxon>Spiruromorpha</taxon>
        <taxon>Thelazioidea</taxon>
        <taxon>Thelaziidae</taxon>
        <taxon>Thelazia</taxon>
    </lineage>
</organism>
<dbReference type="PANTHER" id="PTHR21538">
    <property type="entry name" value="ANILLIN/RHOTEKIN RTKN"/>
    <property type="match status" value="1"/>
</dbReference>
<sequence>MAREINSTASTITSEDEFQTVTTSAELQCNEFCNLRYVGGSTTNQFSSALNSPSRARIGVSQVSVPLAWKSDEHFGTRGEGKMYSMFIVLQANSNIIDSRIVTTIDRTCTDVTFKDSFIFENQPVDFEIGIQLYALRTDGGDISHSLKQKLTRSLGRRFGTTYKNSWFGNEVLAVDPVPSNGGGQDVVNNGYFHLLGQATLTLSDAKPKTGIYDLHLSPNGYVTAINYGPPLYGHIRCRIVAQPNSVLLPLLDGILTIKPIGDSRLYHNMRCKLQAGVLKCNTDQPLHLVDQTLHIYINKDSKVTVCKHEQSIIVTSDRYLSGGKRNKQFILTAESEEDIAAWQCAISMQIADCEQWGEFAVSSIRLTTEPEKPDVVILSRRSGRRLYDEIQIEANDSVPRVLKNDSHNEHQDPFLNSVKMVSFASTTKFHQTAPSGRRRNARSHVRDLFQAVAESDHRYIINLPIGQMETDELICASSSKSNFNCFQLTWQRNVTQAEVK</sequence>